<protein>
    <submittedName>
        <fullName evidence="1">Uncharacterized protein</fullName>
    </submittedName>
</protein>
<organism evidence="1 2">
    <name type="scientific">Microthlaspi erraticum</name>
    <dbReference type="NCBI Taxonomy" id="1685480"/>
    <lineage>
        <taxon>Eukaryota</taxon>
        <taxon>Viridiplantae</taxon>
        <taxon>Streptophyta</taxon>
        <taxon>Embryophyta</taxon>
        <taxon>Tracheophyta</taxon>
        <taxon>Spermatophyta</taxon>
        <taxon>Magnoliopsida</taxon>
        <taxon>eudicotyledons</taxon>
        <taxon>Gunneridae</taxon>
        <taxon>Pentapetalae</taxon>
        <taxon>rosids</taxon>
        <taxon>malvids</taxon>
        <taxon>Brassicales</taxon>
        <taxon>Brassicaceae</taxon>
        <taxon>Coluteocarpeae</taxon>
        <taxon>Microthlaspi</taxon>
    </lineage>
</organism>
<dbReference type="Proteomes" id="UP000467841">
    <property type="component" value="Unassembled WGS sequence"/>
</dbReference>
<sequence>MRFPACALSPLIFFPSLAKKVMYPSLGPTQLDRAHRIVIPHRCQKLTSQLLVRLHAVREELSKLHVLEHQLHILKDPKVLIVSSCGYLSPQSPWRRGHHNALGTWGVHPLPLIQPPPWHIFIALMHTSSIS</sequence>
<evidence type="ECO:0000313" key="2">
    <source>
        <dbReference type="Proteomes" id="UP000467841"/>
    </source>
</evidence>
<gene>
    <name evidence="1" type="ORF">MERR_LOCUS2379</name>
</gene>
<proteinExistence type="predicted"/>
<evidence type="ECO:0000313" key="1">
    <source>
        <dbReference type="EMBL" id="CAA7015144.1"/>
    </source>
</evidence>
<dbReference type="AlphaFoldDB" id="A0A6D2HNN9"/>
<name>A0A6D2HNN9_9BRAS</name>
<accession>A0A6D2HNN9</accession>
<reference evidence="1" key="1">
    <citation type="submission" date="2020-01" db="EMBL/GenBank/DDBJ databases">
        <authorList>
            <person name="Mishra B."/>
        </authorList>
    </citation>
    <scope>NUCLEOTIDE SEQUENCE [LARGE SCALE GENOMIC DNA]</scope>
</reference>
<keyword evidence="2" id="KW-1185">Reference proteome</keyword>
<comment type="caution">
    <text evidence="1">The sequence shown here is derived from an EMBL/GenBank/DDBJ whole genome shotgun (WGS) entry which is preliminary data.</text>
</comment>
<dbReference type="EMBL" id="CACVBM020000144">
    <property type="protein sequence ID" value="CAA7015144.1"/>
    <property type="molecule type" value="Genomic_DNA"/>
</dbReference>